<dbReference type="InterPro" id="IPR035979">
    <property type="entry name" value="RBD_domain_sf"/>
</dbReference>
<evidence type="ECO:0000313" key="3">
    <source>
        <dbReference type="EMBL" id="KAF7123251.1"/>
    </source>
</evidence>
<dbReference type="PANTHER" id="PTHR37200">
    <property type="entry name" value="RNA-BINDING (RRM/RBD/RNP MOTIFS) FAMILY PROTEIN"/>
    <property type="match status" value="1"/>
</dbReference>
<dbReference type="Gene3D" id="3.30.70.330">
    <property type="match status" value="1"/>
</dbReference>
<feature type="chain" id="PRO_5032586034" description="RRM domain-containing protein" evidence="2">
    <location>
        <begin position="23"/>
        <end position="513"/>
    </location>
</feature>
<feature type="region of interest" description="Disordered" evidence="1">
    <location>
        <begin position="64"/>
        <end position="128"/>
    </location>
</feature>
<comment type="caution">
    <text evidence="3">The sequence shown here is derived from an EMBL/GenBank/DDBJ whole genome shotgun (WGS) entry which is preliminary data.</text>
</comment>
<dbReference type="InterPro" id="IPR012677">
    <property type="entry name" value="Nucleotide-bd_a/b_plait_sf"/>
</dbReference>
<name>A0A834G7Z0_RHOSS</name>
<dbReference type="Proteomes" id="UP000626092">
    <property type="component" value="Unassembled WGS sequence"/>
</dbReference>
<organism evidence="3 4">
    <name type="scientific">Rhododendron simsii</name>
    <name type="common">Sims's rhododendron</name>
    <dbReference type="NCBI Taxonomy" id="118357"/>
    <lineage>
        <taxon>Eukaryota</taxon>
        <taxon>Viridiplantae</taxon>
        <taxon>Streptophyta</taxon>
        <taxon>Embryophyta</taxon>
        <taxon>Tracheophyta</taxon>
        <taxon>Spermatophyta</taxon>
        <taxon>Magnoliopsida</taxon>
        <taxon>eudicotyledons</taxon>
        <taxon>Gunneridae</taxon>
        <taxon>Pentapetalae</taxon>
        <taxon>asterids</taxon>
        <taxon>Ericales</taxon>
        <taxon>Ericaceae</taxon>
        <taxon>Ericoideae</taxon>
        <taxon>Rhodoreae</taxon>
        <taxon>Rhododendron</taxon>
    </lineage>
</organism>
<proteinExistence type="predicted"/>
<evidence type="ECO:0008006" key="5">
    <source>
        <dbReference type="Google" id="ProtNLM"/>
    </source>
</evidence>
<evidence type="ECO:0000256" key="2">
    <source>
        <dbReference type="SAM" id="SignalP"/>
    </source>
</evidence>
<feature type="compositionally biased region" description="Low complexity" evidence="1">
    <location>
        <begin position="171"/>
        <end position="183"/>
    </location>
</feature>
<dbReference type="GO" id="GO:0003676">
    <property type="term" value="F:nucleic acid binding"/>
    <property type="evidence" value="ECO:0007669"/>
    <property type="project" value="InterPro"/>
</dbReference>
<dbReference type="EMBL" id="WJXA01000012">
    <property type="protein sequence ID" value="KAF7123251.1"/>
    <property type="molecule type" value="Genomic_DNA"/>
</dbReference>
<gene>
    <name evidence="3" type="ORF">RHSIM_Rhsim12G0124200</name>
</gene>
<dbReference type="CDD" id="cd00590">
    <property type="entry name" value="RRM_SF"/>
    <property type="match status" value="1"/>
</dbReference>
<dbReference type="AlphaFoldDB" id="A0A834G7Z0"/>
<feature type="compositionally biased region" description="Acidic residues" evidence="1">
    <location>
        <begin position="99"/>
        <end position="123"/>
    </location>
</feature>
<sequence length="513" mass="56835">MLGPVFVLVGLSGWFCFDLVLPDQMTNFHKFNVIFDLELRHPETVVFGTSSTLTSHVNVPEGRADLSADDARPRRISTAAAVTSRRKGGHTRSAINSSDGEEEEVEDEIEEEEEDEDEEEDEFIPLRSMKEWYANKPRGFGEGKVYDTSLEEKLAAEIERSRRAQLANINKLKSSPRSTSKSSEGVLLKQKAPEDVPSGIRVRLVNLPKKKNIHRDLQLAFKGVPGIVDVIPAVSGTKKTRDPICKGFAFVDLKTEEDANSVASLHAHLDSCQLKCIEAQQTALLDRFVKSFSRQSITFGKIQKQVRCEIMNPKSPRSELKRSPDVNDRAPHVAIPSITFGKIEKQVKSEIMNPKSPSSVLKLSSDVNYRAPHVAISSLGESPVAKFDRINDASSDSCELTGHDGSEDEDDEHVPAQWEEVRENLESLSLSKHSDGDSLGRRTETVAVSMPSKHKEKTLENGKKLKAKRKRTNVPKFKLPGSTNRLRVKEKAVLTGVFSKYAALAASASKGKP</sequence>
<feature type="compositionally biased region" description="Basic and acidic residues" evidence="1">
    <location>
        <begin position="64"/>
        <end position="73"/>
    </location>
</feature>
<feature type="region of interest" description="Disordered" evidence="1">
    <location>
        <begin position="171"/>
        <end position="190"/>
    </location>
</feature>
<dbReference type="OrthoDB" id="1912879at2759"/>
<feature type="signal peptide" evidence="2">
    <location>
        <begin position="1"/>
        <end position="22"/>
    </location>
</feature>
<keyword evidence="2" id="KW-0732">Signal</keyword>
<dbReference type="PANTHER" id="PTHR37200:SF1">
    <property type="entry name" value="RNA-BINDING (RRM_RBD_RNP MOTIFS) FAMILY PROTEIN"/>
    <property type="match status" value="1"/>
</dbReference>
<protein>
    <recommendedName>
        <fullName evidence="5">RRM domain-containing protein</fullName>
    </recommendedName>
</protein>
<evidence type="ECO:0000256" key="1">
    <source>
        <dbReference type="SAM" id="MobiDB-lite"/>
    </source>
</evidence>
<dbReference type="SUPFAM" id="SSF54928">
    <property type="entry name" value="RNA-binding domain, RBD"/>
    <property type="match status" value="1"/>
</dbReference>
<evidence type="ECO:0000313" key="4">
    <source>
        <dbReference type="Proteomes" id="UP000626092"/>
    </source>
</evidence>
<accession>A0A834G7Z0</accession>
<keyword evidence="4" id="KW-1185">Reference proteome</keyword>
<feature type="region of interest" description="Disordered" evidence="1">
    <location>
        <begin position="395"/>
        <end position="414"/>
    </location>
</feature>
<reference evidence="3" key="1">
    <citation type="submission" date="2019-11" db="EMBL/GenBank/DDBJ databases">
        <authorList>
            <person name="Liu Y."/>
            <person name="Hou J."/>
            <person name="Li T.-Q."/>
            <person name="Guan C.-H."/>
            <person name="Wu X."/>
            <person name="Wu H.-Z."/>
            <person name="Ling F."/>
            <person name="Zhang R."/>
            <person name="Shi X.-G."/>
            <person name="Ren J.-P."/>
            <person name="Chen E.-F."/>
            <person name="Sun J.-M."/>
        </authorList>
    </citation>
    <scope>NUCLEOTIDE SEQUENCE</scope>
    <source>
        <strain evidence="3">Adult_tree_wgs_1</strain>
        <tissue evidence="3">Leaves</tissue>
    </source>
</reference>